<proteinExistence type="predicted"/>
<protein>
    <submittedName>
        <fullName evidence="1">Uncharacterized protein</fullName>
    </submittedName>
</protein>
<evidence type="ECO:0000313" key="1">
    <source>
        <dbReference type="EMBL" id="AYV78115.1"/>
    </source>
</evidence>
<reference evidence="1" key="1">
    <citation type="submission" date="2018-10" db="EMBL/GenBank/DDBJ databases">
        <title>Hidden diversity of soil giant viruses.</title>
        <authorList>
            <person name="Schulz F."/>
            <person name="Alteio L."/>
            <person name="Goudeau D."/>
            <person name="Ryan E.M."/>
            <person name="Malmstrom R.R."/>
            <person name="Blanchard J."/>
            <person name="Woyke T."/>
        </authorList>
    </citation>
    <scope>NUCLEOTIDE SEQUENCE</scope>
    <source>
        <strain evidence="1">EDV1</strain>
    </source>
</reference>
<sequence length="100" mass="11669">MGNKCDCVNDNTYDDDEDDIDENILREFWSKIFVKSPDNLNFVAFKGKFLFFKIKNIALLFRMSCVSGTYFIEILNAKAVISSTHFDDDIDMINYILEFV</sequence>
<dbReference type="EMBL" id="MK072070">
    <property type="protein sequence ID" value="AYV78115.1"/>
    <property type="molecule type" value="Genomic_DNA"/>
</dbReference>
<accession>A0A3G4ZTA3</accession>
<name>A0A3G4ZTA3_9VIRU</name>
<gene>
    <name evidence="1" type="ORF">Edafosvirus5_33</name>
</gene>
<organism evidence="1">
    <name type="scientific">Edafosvirus sp</name>
    <dbReference type="NCBI Taxonomy" id="2487765"/>
    <lineage>
        <taxon>Viruses</taxon>
        <taxon>Varidnaviria</taxon>
        <taxon>Bamfordvirae</taxon>
        <taxon>Nucleocytoviricota</taxon>
        <taxon>Megaviricetes</taxon>
        <taxon>Imitervirales</taxon>
        <taxon>Mimiviridae</taxon>
        <taxon>Klosneuvirinae</taxon>
    </lineage>
</organism>